<keyword evidence="2" id="KW-1185">Reference proteome</keyword>
<dbReference type="AlphaFoldDB" id="C1F5L0"/>
<organism evidence="1 2">
    <name type="scientific">Acidobacterium capsulatum (strain ATCC 51196 / DSM 11244 / BCRC 80197 / JCM 7670 / NBRC 15755 / NCIMB 13165 / 161)</name>
    <dbReference type="NCBI Taxonomy" id="240015"/>
    <lineage>
        <taxon>Bacteria</taxon>
        <taxon>Pseudomonadati</taxon>
        <taxon>Acidobacteriota</taxon>
        <taxon>Terriglobia</taxon>
        <taxon>Terriglobales</taxon>
        <taxon>Acidobacteriaceae</taxon>
        <taxon>Acidobacterium</taxon>
    </lineage>
</organism>
<dbReference type="InParanoid" id="C1F5L0"/>
<dbReference type="Proteomes" id="UP000002207">
    <property type="component" value="Chromosome"/>
</dbReference>
<protein>
    <submittedName>
        <fullName evidence="1">Uncharacterized protein</fullName>
    </submittedName>
</protein>
<sequence>MEELTQLIAPTSAEQRISDSIPTGPLKYPIFDEVGELLPRRLNVVFH</sequence>
<dbReference type="KEGG" id="aca:ACP_3190"/>
<reference evidence="1 2" key="1">
    <citation type="journal article" date="2009" name="Appl. Environ. Microbiol.">
        <title>Three genomes from the phylum Acidobacteria provide insight into the lifestyles of these microorganisms in soils.</title>
        <authorList>
            <person name="Ward N.L."/>
            <person name="Challacombe J.F."/>
            <person name="Janssen P.H."/>
            <person name="Henrissat B."/>
            <person name="Coutinho P.M."/>
            <person name="Wu M."/>
            <person name="Xie G."/>
            <person name="Haft D.H."/>
            <person name="Sait M."/>
            <person name="Badger J."/>
            <person name="Barabote R.D."/>
            <person name="Bradley B."/>
            <person name="Brettin T.S."/>
            <person name="Brinkac L.M."/>
            <person name="Bruce D."/>
            <person name="Creasy T."/>
            <person name="Daugherty S.C."/>
            <person name="Davidsen T.M."/>
            <person name="DeBoy R.T."/>
            <person name="Detter J.C."/>
            <person name="Dodson R.J."/>
            <person name="Durkin A.S."/>
            <person name="Ganapathy A."/>
            <person name="Gwinn-Giglio M."/>
            <person name="Han C.S."/>
            <person name="Khouri H."/>
            <person name="Kiss H."/>
            <person name="Kothari S.P."/>
            <person name="Madupu R."/>
            <person name="Nelson K.E."/>
            <person name="Nelson W.C."/>
            <person name="Paulsen I."/>
            <person name="Penn K."/>
            <person name="Ren Q."/>
            <person name="Rosovitz M.J."/>
            <person name="Selengut J.D."/>
            <person name="Shrivastava S."/>
            <person name="Sullivan S.A."/>
            <person name="Tapia R."/>
            <person name="Thompson L.S."/>
            <person name="Watkins K.L."/>
            <person name="Yang Q."/>
            <person name="Yu C."/>
            <person name="Zafar N."/>
            <person name="Zhou L."/>
            <person name="Kuske C.R."/>
        </authorList>
    </citation>
    <scope>NUCLEOTIDE SEQUENCE [LARGE SCALE GENOMIC DNA]</scope>
    <source>
        <strain evidence="2">ATCC 51196 / DSM 11244 / BCRC 80197 / JCM 7670 / NBRC 15755 / NCIMB 13165 / 161</strain>
    </source>
</reference>
<dbReference type="EMBL" id="CP001472">
    <property type="protein sequence ID" value="ACO33390.1"/>
    <property type="molecule type" value="Genomic_DNA"/>
</dbReference>
<dbReference type="HOGENOM" id="CLU_3163461_0_0_0"/>
<name>C1F5L0_ACIC5</name>
<proteinExistence type="predicted"/>
<evidence type="ECO:0000313" key="2">
    <source>
        <dbReference type="Proteomes" id="UP000002207"/>
    </source>
</evidence>
<evidence type="ECO:0000313" key="1">
    <source>
        <dbReference type="EMBL" id="ACO33390.1"/>
    </source>
</evidence>
<gene>
    <name evidence="1" type="ordered locus">ACP_3190</name>
</gene>
<accession>C1F5L0</accession>